<evidence type="ECO:0000313" key="2">
    <source>
        <dbReference type="EMBL" id="QTT79706.1"/>
    </source>
</evidence>
<feature type="transmembrane region" description="Helical" evidence="1">
    <location>
        <begin position="12"/>
        <end position="32"/>
    </location>
</feature>
<keyword evidence="2" id="KW-0496">Mitochondrion</keyword>
<accession>A0A8A9Y5A7</accession>
<sequence length="57" mass="7170">MPQMKPLLWFNLYLYMLGMFILFFVMMNYLFIYKNSKNDLLSENKKFSLVTFKKWLW</sequence>
<keyword evidence="1" id="KW-0472">Membrane</keyword>
<protein>
    <submittedName>
        <fullName evidence="2">ATP synthase F0 subunit 8</fullName>
    </submittedName>
</protein>
<organism evidence="2">
    <name type="scientific">Platyscapa corneri</name>
    <dbReference type="NCBI Taxonomy" id="130029"/>
    <lineage>
        <taxon>Eukaryota</taxon>
        <taxon>Metazoa</taxon>
        <taxon>Ecdysozoa</taxon>
        <taxon>Arthropoda</taxon>
        <taxon>Hexapoda</taxon>
        <taxon>Insecta</taxon>
        <taxon>Pterygota</taxon>
        <taxon>Neoptera</taxon>
        <taxon>Endopterygota</taxon>
        <taxon>Hymenoptera</taxon>
        <taxon>Apocrita</taxon>
        <taxon>Proctotrupomorpha</taxon>
        <taxon>Chalcidoidea</taxon>
        <taxon>Agaonidae</taxon>
        <taxon>Agaoninae</taxon>
        <taxon>Platyscapa</taxon>
    </lineage>
</organism>
<proteinExistence type="predicted"/>
<dbReference type="AlphaFoldDB" id="A0A8A9Y5A7"/>
<reference evidence="2" key="1">
    <citation type="journal article" name="Insects">
        <title>Tracking the Distribution and Burst of Nuclear Mitochondrial DNA Sequences (NUMTs) in Fig Wasp Genomes.</title>
        <authorList>
            <person name="Wang J.X."/>
            <person name="Liu J."/>
            <person name="Miao Y.H."/>
            <person name="Huang D.W."/>
            <person name="Xiao J.H."/>
        </authorList>
    </citation>
    <scope>NUCLEOTIDE SEQUENCE</scope>
</reference>
<keyword evidence="1" id="KW-0812">Transmembrane</keyword>
<geneLocation type="mitochondrion" evidence="2"/>
<evidence type="ECO:0000256" key="1">
    <source>
        <dbReference type="SAM" id="Phobius"/>
    </source>
</evidence>
<gene>
    <name evidence="2" type="primary">ATP8</name>
</gene>
<name>A0A8A9Y5A7_9HYME</name>
<keyword evidence="1" id="KW-1133">Transmembrane helix</keyword>
<dbReference type="EMBL" id="MT947604">
    <property type="protein sequence ID" value="QTT79706.1"/>
    <property type="molecule type" value="Genomic_DNA"/>
</dbReference>